<feature type="compositionally biased region" description="Gly residues" evidence="8">
    <location>
        <begin position="126"/>
        <end position="154"/>
    </location>
</feature>
<evidence type="ECO:0000256" key="5">
    <source>
        <dbReference type="ARBA" id="ARBA00022801"/>
    </source>
</evidence>
<dbReference type="InterPro" id="IPR029058">
    <property type="entry name" value="AB_hydrolase_fold"/>
</dbReference>
<evidence type="ECO:0000256" key="2">
    <source>
        <dbReference type="ARBA" id="ARBA00022525"/>
    </source>
</evidence>
<dbReference type="Pfam" id="PF00756">
    <property type="entry name" value="Esterase"/>
    <property type="match status" value="1"/>
</dbReference>
<evidence type="ECO:0000256" key="4">
    <source>
        <dbReference type="ARBA" id="ARBA00022729"/>
    </source>
</evidence>
<keyword evidence="5" id="KW-0378">Hydrolase</keyword>
<keyword evidence="3" id="KW-0858">Xylan degradation</keyword>
<dbReference type="AlphaFoldDB" id="A0A2U3KSC6"/>
<dbReference type="InterPro" id="IPR000801">
    <property type="entry name" value="Esterase-like"/>
</dbReference>
<sequence>MKSGRLQGTRLASAAAGCVVLLFVAPRLWAQETKEKVTVDDVDRTFMVRLPKGYDPQQHYPVMILLHGMNQDADDIERLTQFDQLADKDGVIAVYPLALHGRWNVGVHPQERSPMGMGPGGHRRYGGGGYPGGGGGGGGYPGGGGGGGYPGGGQQSPSREPSEERGPAPADDVGFVNQMLDQLASKFSVDTSRIYAAGLSEGGFMSLRLGCALSDRIAAIAAVGAAMPKTMICLPSRPVPLVMINGTSDPVVPYGGGTEHNLSLSTLSVENSAKAWAKIDRCAEKPEHSKLPAPAKGGMEIKVDTYTGCQQNAQVVIYSVKGAGNTWPGGEQYEAENTVGKTSQDLHANEIMWNFLVSRKLPDKGAAAP</sequence>
<dbReference type="GO" id="GO:0005576">
    <property type="term" value="C:extracellular region"/>
    <property type="evidence" value="ECO:0007669"/>
    <property type="project" value="UniProtKB-SubCell"/>
</dbReference>
<keyword evidence="2" id="KW-0964">Secreted</keyword>
<dbReference type="PANTHER" id="PTHR38050">
    <property type="match status" value="1"/>
</dbReference>
<gene>
    <name evidence="10" type="ORF">SBA1_460046</name>
</gene>
<keyword evidence="4" id="KW-0732">Signal</keyword>
<keyword evidence="7" id="KW-0624">Polysaccharide degradation</keyword>
<organism evidence="10 11">
    <name type="scientific">Candidatus Sulfotelmatobacter kueseliae</name>
    <dbReference type="NCBI Taxonomy" id="2042962"/>
    <lineage>
        <taxon>Bacteria</taxon>
        <taxon>Pseudomonadati</taxon>
        <taxon>Acidobacteriota</taxon>
        <taxon>Terriglobia</taxon>
        <taxon>Terriglobales</taxon>
        <taxon>Candidatus Korobacteraceae</taxon>
        <taxon>Candidatus Sulfotelmatobacter</taxon>
    </lineage>
</organism>
<dbReference type="Gene3D" id="3.40.50.1820">
    <property type="entry name" value="alpha/beta hydrolase"/>
    <property type="match status" value="1"/>
</dbReference>
<dbReference type="GO" id="GO:0045493">
    <property type="term" value="P:xylan catabolic process"/>
    <property type="evidence" value="ECO:0007669"/>
    <property type="project" value="UniProtKB-KW"/>
</dbReference>
<dbReference type="GO" id="GO:0030600">
    <property type="term" value="F:feruloyl esterase activity"/>
    <property type="evidence" value="ECO:0007669"/>
    <property type="project" value="InterPro"/>
</dbReference>
<dbReference type="Proteomes" id="UP000238701">
    <property type="component" value="Unassembled WGS sequence"/>
</dbReference>
<dbReference type="PANTHER" id="PTHR38050:SF2">
    <property type="entry name" value="FERULOYL ESTERASE C-RELATED"/>
    <property type="match status" value="1"/>
</dbReference>
<evidence type="ECO:0000256" key="6">
    <source>
        <dbReference type="ARBA" id="ARBA00023277"/>
    </source>
</evidence>
<name>A0A2U3KSC6_9BACT</name>
<dbReference type="OrthoDB" id="9795555at2"/>
<dbReference type="Pfam" id="PF02230">
    <property type="entry name" value="Abhydrolase_2"/>
    <property type="match status" value="1"/>
</dbReference>
<dbReference type="EMBL" id="OMOD01000140">
    <property type="protein sequence ID" value="SPF42449.1"/>
    <property type="molecule type" value="Genomic_DNA"/>
</dbReference>
<keyword evidence="6" id="KW-0119">Carbohydrate metabolism</keyword>
<comment type="subcellular location">
    <subcellularLocation>
        <location evidence="1">Secreted</location>
    </subcellularLocation>
</comment>
<evidence type="ECO:0000256" key="3">
    <source>
        <dbReference type="ARBA" id="ARBA00022651"/>
    </source>
</evidence>
<dbReference type="InterPro" id="IPR043595">
    <property type="entry name" value="FaeB/C/D"/>
</dbReference>
<evidence type="ECO:0000259" key="9">
    <source>
        <dbReference type="Pfam" id="PF02230"/>
    </source>
</evidence>
<evidence type="ECO:0000256" key="8">
    <source>
        <dbReference type="SAM" id="MobiDB-lite"/>
    </source>
</evidence>
<dbReference type="SUPFAM" id="SSF53474">
    <property type="entry name" value="alpha/beta-Hydrolases"/>
    <property type="match status" value="1"/>
</dbReference>
<reference evidence="11" key="1">
    <citation type="submission" date="2018-02" db="EMBL/GenBank/DDBJ databases">
        <authorList>
            <person name="Hausmann B."/>
        </authorList>
    </citation>
    <scope>NUCLEOTIDE SEQUENCE [LARGE SCALE GENOMIC DNA]</scope>
    <source>
        <strain evidence="11">Peat soil MAG SbA1</strain>
    </source>
</reference>
<evidence type="ECO:0000256" key="1">
    <source>
        <dbReference type="ARBA" id="ARBA00004613"/>
    </source>
</evidence>
<protein>
    <submittedName>
        <fullName evidence="10">Putative Poly(3-hydroxybutyrate) depolymerase</fullName>
    </submittedName>
</protein>
<feature type="region of interest" description="Disordered" evidence="8">
    <location>
        <begin position="110"/>
        <end position="172"/>
    </location>
</feature>
<proteinExistence type="predicted"/>
<accession>A0A2U3KSC6</accession>
<feature type="domain" description="Phospholipase/carboxylesterase/thioesterase" evidence="9">
    <location>
        <begin position="176"/>
        <end position="266"/>
    </location>
</feature>
<dbReference type="InterPro" id="IPR003140">
    <property type="entry name" value="PLipase/COase/thioEstase"/>
</dbReference>
<evidence type="ECO:0000256" key="7">
    <source>
        <dbReference type="ARBA" id="ARBA00023326"/>
    </source>
</evidence>
<evidence type="ECO:0000313" key="11">
    <source>
        <dbReference type="Proteomes" id="UP000238701"/>
    </source>
</evidence>
<evidence type="ECO:0000313" key="10">
    <source>
        <dbReference type="EMBL" id="SPF42449.1"/>
    </source>
</evidence>